<dbReference type="EMBL" id="PFQF01000039">
    <property type="protein sequence ID" value="PJA20093.1"/>
    <property type="molecule type" value="Genomic_DNA"/>
</dbReference>
<sequence>MEGATLIFNLAIIFLSSSVFGLFLKLLKQPLIIGYLLAGIVLGPFGFKVIENTTQIQELSQFGIALLLFLVGLEFSISKLKSFGLLSFLIGLSQIILTGIFFFFISIYFFGFDANASFYFALAFSFSSTIVVIKFLNDKRDLNSLFGRISIGVLLVQDIVAILSLIFIHGFISSNSTTLSYDLLKLASSFLILVASIFIIARVVLPPIFKQFATNQELLYISSIGWALGTALITHYLGFSLEIGAFLAGVGIANLPFSIEISSRIKTLQLFFTAIFFTTLGLSVSLQNISNQWVIIVWFSVLIILSRFLILNFLTFIHGFKCRTGFMLSSLLSQVSEFSLILVTSGFALGHIDQEIVSIVTMVMIITIVISTYLFENSDYIYPVIRPVLKFFERKDHFQDDRFSIDKDFKNHIIIFGANHLIDRILNIMKNHDMDFVIVDFDPDVISSLKKKGIDAIYGDMSDPEMIEQINIDKAKIVISTTHELHDDLNILSKLDLMNRKCLTYMTAYSPQDALKLYEKGADFVILPNHLSWDALSMLVKDVKLKDYKNFHKFSQSKKEQHIKILKKFDY</sequence>
<dbReference type="PANTHER" id="PTHR42751">
    <property type="entry name" value="SODIUM/HYDROGEN EXCHANGER FAMILY/TRKA DOMAIN PROTEIN"/>
    <property type="match status" value="1"/>
</dbReference>
<feature type="transmembrane region" description="Helical" evidence="7">
    <location>
        <begin position="293"/>
        <end position="314"/>
    </location>
</feature>
<dbReference type="GO" id="GO:1902600">
    <property type="term" value="P:proton transmembrane transport"/>
    <property type="evidence" value="ECO:0007669"/>
    <property type="project" value="InterPro"/>
</dbReference>
<comment type="caution">
    <text evidence="10">The sequence shown here is derived from an EMBL/GenBank/DDBJ whole genome shotgun (WGS) entry which is preliminary data.</text>
</comment>
<dbReference type="InterPro" id="IPR006153">
    <property type="entry name" value="Cation/H_exchanger_TM"/>
</dbReference>
<evidence type="ECO:0000256" key="4">
    <source>
        <dbReference type="ARBA" id="ARBA00022692"/>
    </source>
</evidence>
<dbReference type="Pfam" id="PF02254">
    <property type="entry name" value="TrkA_N"/>
    <property type="match status" value="1"/>
</dbReference>
<feature type="domain" description="Cation/H+ exchanger transmembrane" evidence="8">
    <location>
        <begin position="15"/>
        <end position="374"/>
    </location>
</feature>
<feature type="transmembrane region" description="Helical" evidence="7">
    <location>
        <begin position="356"/>
        <end position="375"/>
    </location>
</feature>
<dbReference type="SUPFAM" id="SSF51735">
    <property type="entry name" value="NAD(P)-binding Rossmann-fold domains"/>
    <property type="match status" value="1"/>
</dbReference>
<keyword evidence="4 7" id="KW-0812">Transmembrane</keyword>
<gene>
    <name evidence="10" type="ORF">COX60_02860</name>
</gene>
<dbReference type="Pfam" id="PF00999">
    <property type="entry name" value="Na_H_Exchanger"/>
    <property type="match status" value="1"/>
</dbReference>
<feature type="transmembrane region" description="Helical" evidence="7">
    <location>
        <begin position="31"/>
        <end position="47"/>
    </location>
</feature>
<evidence type="ECO:0000256" key="3">
    <source>
        <dbReference type="ARBA" id="ARBA00022448"/>
    </source>
</evidence>
<dbReference type="Gene3D" id="3.40.50.720">
    <property type="entry name" value="NAD(P)-binding Rossmann-like Domain"/>
    <property type="match status" value="1"/>
</dbReference>
<comment type="subcellular location">
    <subcellularLocation>
        <location evidence="1">Membrane</location>
        <topology evidence="1">Multi-pass membrane protein</topology>
    </subcellularLocation>
</comment>
<dbReference type="InterPro" id="IPR003148">
    <property type="entry name" value="RCK_N"/>
</dbReference>
<dbReference type="PANTHER" id="PTHR42751:SF3">
    <property type="entry name" value="SODIUM_GLUTAMATE SYMPORTER"/>
    <property type="match status" value="1"/>
</dbReference>
<organism evidence="10 11">
    <name type="scientific">Candidatus Berkelbacteria bacterium CG_4_10_14_0_2_um_filter_35_9_33_12</name>
    <dbReference type="NCBI Taxonomy" id="1974499"/>
    <lineage>
        <taxon>Bacteria</taxon>
        <taxon>Candidatus Berkelbacteria</taxon>
    </lineage>
</organism>
<evidence type="ECO:0000256" key="5">
    <source>
        <dbReference type="ARBA" id="ARBA00022989"/>
    </source>
</evidence>
<feature type="transmembrane region" description="Helical" evidence="7">
    <location>
        <begin position="243"/>
        <end position="261"/>
    </location>
</feature>
<feature type="transmembrane region" description="Helical" evidence="7">
    <location>
        <begin position="84"/>
        <end position="110"/>
    </location>
</feature>
<reference evidence="11" key="1">
    <citation type="submission" date="2017-09" db="EMBL/GenBank/DDBJ databases">
        <title>Depth-based differentiation of microbial function through sediment-hosted aquifers and enrichment of novel symbionts in the deep terrestrial subsurface.</title>
        <authorList>
            <person name="Probst A.J."/>
            <person name="Ladd B."/>
            <person name="Jarett J.K."/>
            <person name="Geller-Mcgrath D.E."/>
            <person name="Sieber C.M.K."/>
            <person name="Emerson J.B."/>
            <person name="Anantharaman K."/>
            <person name="Thomas B.C."/>
            <person name="Malmstrom R."/>
            <person name="Stieglmeier M."/>
            <person name="Klingl A."/>
            <person name="Woyke T."/>
            <person name="Ryan C.M."/>
            <person name="Banfield J.F."/>
        </authorList>
    </citation>
    <scope>NUCLEOTIDE SEQUENCE [LARGE SCALE GENOMIC DNA]</scope>
</reference>
<dbReference type="GO" id="GO:0006813">
    <property type="term" value="P:potassium ion transport"/>
    <property type="evidence" value="ECO:0007669"/>
    <property type="project" value="InterPro"/>
</dbReference>
<comment type="similarity">
    <text evidence="2">Belongs to the monovalent cation:proton antiporter 2 (CPA2) transporter (TC 2.A.37) family.</text>
</comment>
<feature type="transmembrane region" description="Helical" evidence="7">
    <location>
        <begin position="59"/>
        <end position="77"/>
    </location>
</feature>
<feature type="transmembrane region" description="Helical" evidence="7">
    <location>
        <begin position="217"/>
        <end position="237"/>
    </location>
</feature>
<evidence type="ECO:0000313" key="10">
    <source>
        <dbReference type="EMBL" id="PJA20093.1"/>
    </source>
</evidence>
<feature type="transmembrane region" description="Helical" evidence="7">
    <location>
        <begin position="184"/>
        <end position="205"/>
    </location>
</feature>
<dbReference type="Proteomes" id="UP000230137">
    <property type="component" value="Unassembled WGS sequence"/>
</dbReference>
<keyword evidence="6 7" id="KW-0472">Membrane</keyword>
<evidence type="ECO:0000256" key="7">
    <source>
        <dbReference type="SAM" id="Phobius"/>
    </source>
</evidence>
<feature type="transmembrane region" description="Helical" evidence="7">
    <location>
        <begin position="149"/>
        <end position="172"/>
    </location>
</feature>
<evidence type="ECO:0000313" key="11">
    <source>
        <dbReference type="Proteomes" id="UP000230137"/>
    </source>
</evidence>
<dbReference type="InterPro" id="IPR038770">
    <property type="entry name" value="Na+/solute_symporter_sf"/>
</dbReference>
<feature type="transmembrane region" description="Helical" evidence="7">
    <location>
        <begin position="326"/>
        <end position="350"/>
    </location>
</feature>
<protein>
    <submittedName>
        <fullName evidence="10">Uncharacterized protein</fullName>
    </submittedName>
</protein>
<dbReference type="InterPro" id="IPR036291">
    <property type="entry name" value="NAD(P)-bd_dom_sf"/>
</dbReference>
<dbReference type="GO" id="GO:0015297">
    <property type="term" value="F:antiporter activity"/>
    <property type="evidence" value="ECO:0007669"/>
    <property type="project" value="InterPro"/>
</dbReference>
<evidence type="ECO:0000256" key="2">
    <source>
        <dbReference type="ARBA" id="ARBA00005551"/>
    </source>
</evidence>
<proteinExistence type="inferred from homology"/>
<dbReference type="GO" id="GO:0016020">
    <property type="term" value="C:membrane"/>
    <property type="evidence" value="ECO:0007669"/>
    <property type="project" value="UniProtKB-SubCell"/>
</dbReference>
<evidence type="ECO:0000259" key="8">
    <source>
        <dbReference type="Pfam" id="PF00999"/>
    </source>
</evidence>
<feature type="transmembrane region" description="Helical" evidence="7">
    <location>
        <begin position="6"/>
        <end position="24"/>
    </location>
</feature>
<feature type="transmembrane region" description="Helical" evidence="7">
    <location>
        <begin position="116"/>
        <end position="137"/>
    </location>
</feature>
<accession>A0A2M7W3J3</accession>
<keyword evidence="5 7" id="KW-1133">Transmembrane helix</keyword>
<feature type="transmembrane region" description="Helical" evidence="7">
    <location>
        <begin position="268"/>
        <end position="287"/>
    </location>
</feature>
<keyword evidence="3" id="KW-0813">Transport</keyword>
<evidence type="ECO:0000256" key="1">
    <source>
        <dbReference type="ARBA" id="ARBA00004141"/>
    </source>
</evidence>
<feature type="domain" description="RCK N-terminal" evidence="9">
    <location>
        <begin position="413"/>
        <end position="528"/>
    </location>
</feature>
<evidence type="ECO:0000256" key="6">
    <source>
        <dbReference type="ARBA" id="ARBA00023136"/>
    </source>
</evidence>
<name>A0A2M7W3J3_9BACT</name>
<dbReference type="Gene3D" id="1.20.1530.20">
    <property type="match status" value="1"/>
</dbReference>
<dbReference type="AlphaFoldDB" id="A0A2M7W3J3"/>
<evidence type="ECO:0000259" key="9">
    <source>
        <dbReference type="Pfam" id="PF02254"/>
    </source>
</evidence>